<evidence type="ECO:0000313" key="5">
    <source>
        <dbReference type="Proteomes" id="UP000444721"/>
    </source>
</evidence>
<evidence type="ECO:0000256" key="2">
    <source>
        <dbReference type="ARBA" id="ARBA00023043"/>
    </source>
</evidence>
<reference evidence="4 5" key="1">
    <citation type="journal article" date="2019" name="Sci. Rep.">
        <title>Nanopore sequencing improves the draft genome of the human pathogenic amoeba Naegleria fowleri.</title>
        <authorList>
            <person name="Liechti N."/>
            <person name="Schurch N."/>
            <person name="Bruggmann R."/>
            <person name="Wittwer M."/>
        </authorList>
    </citation>
    <scope>NUCLEOTIDE SEQUENCE [LARGE SCALE GENOMIC DNA]</scope>
    <source>
        <strain evidence="4 5">ATCC 30894</strain>
    </source>
</reference>
<dbReference type="GeneID" id="68110944"/>
<dbReference type="SUPFAM" id="SSF48403">
    <property type="entry name" value="Ankyrin repeat"/>
    <property type="match status" value="1"/>
</dbReference>
<keyword evidence="1" id="KW-0677">Repeat</keyword>
<evidence type="ECO:0000313" key="4">
    <source>
        <dbReference type="EMBL" id="KAF0977073.1"/>
    </source>
</evidence>
<dbReference type="Gene3D" id="1.25.40.20">
    <property type="entry name" value="Ankyrin repeat-containing domain"/>
    <property type="match status" value="3"/>
</dbReference>
<dbReference type="PANTHER" id="PTHR24198">
    <property type="entry name" value="ANKYRIN REPEAT AND PROTEIN KINASE DOMAIN-CONTAINING PROTEIN"/>
    <property type="match status" value="1"/>
</dbReference>
<dbReference type="VEuPathDB" id="AmoebaDB:NF0078020"/>
<dbReference type="InterPro" id="IPR036770">
    <property type="entry name" value="Ankyrin_rpt-contain_sf"/>
</dbReference>
<feature type="repeat" description="ANK" evidence="3">
    <location>
        <begin position="178"/>
        <end position="200"/>
    </location>
</feature>
<accession>A0A6A5BGR7</accession>
<dbReference type="SMART" id="SM00248">
    <property type="entry name" value="ANK"/>
    <property type="match status" value="8"/>
</dbReference>
<keyword evidence="5" id="KW-1185">Reference proteome</keyword>
<evidence type="ECO:0000256" key="3">
    <source>
        <dbReference type="PROSITE-ProRule" id="PRU00023"/>
    </source>
</evidence>
<keyword evidence="2 3" id="KW-0040">ANK repeat</keyword>
<dbReference type="InterPro" id="IPR002110">
    <property type="entry name" value="Ankyrin_rpt"/>
</dbReference>
<dbReference type="OMA" id="NDHIHIN"/>
<feature type="repeat" description="ANK" evidence="3">
    <location>
        <begin position="306"/>
        <end position="327"/>
    </location>
</feature>
<dbReference type="PROSITE" id="PS50297">
    <property type="entry name" value="ANK_REP_REGION"/>
    <property type="match status" value="3"/>
</dbReference>
<dbReference type="Proteomes" id="UP000444721">
    <property type="component" value="Unassembled WGS sequence"/>
</dbReference>
<dbReference type="PRINTS" id="PR01415">
    <property type="entry name" value="ANKYRIN"/>
</dbReference>
<organism evidence="4 5">
    <name type="scientific">Naegleria fowleri</name>
    <name type="common">Brain eating amoeba</name>
    <dbReference type="NCBI Taxonomy" id="5763"/>
    <lineage>
        <taxon>Eukaryota</taxon>
        <taxon>Discoba</taxon>
        <taxon>Heterolobosea</taxon>
        <taxon>Tetramitia</taxon>
        <taxon>Eutetramitia</taxon>
        <taxon>Vahlkampfiidae</taxon>
        <taxon>Naegleria</taxon>
    </lineage>
</organism>
<sequence>MQSSSGMVITTPPSQPPFMNKTLIQDQSDQGRTIQKVLQLFVGHSGHEESILSSLLDSISDVLSERDSDGHSLLHVAAFVGSDALVDKLFVEKLQNNPEKIREFCNLTTINDKKTALTIACERGYLEVVKKLYDYTDKNASETLFSPIHVAAINGQNKILEYLVKEKKENVDSQQDVYGYTPLHLAAQYGHAETVAFLIDELNANKNIQCTTERMLPIHTAILNNNLQVLKALVHRHSQEANTTNAKFYETLSNDHIHINPLLLAIANTHAEDDKYVSPETLQASAEMVKFLVNELNADYSLAGNNGISALHMAAEAGNCELIKFFVTEKHENVNQLTDITKDTPLYLAAINNHLEATKLLLELGADKDIENWRGNTPLSVVKNLASKNDDYKPLYEFLKSQ</sequence>
<dbReference type="VEuPathDB" id="AmoebaDB:NfTy_064840"/>
<comment type="caution">
    <text evidence="4">The sequence shown here is derived from an EMBL/GenBank/DDBJ whole genome shotgun (WGS) entry which is preliminary data.</text>
</comment>
<dbReference type="RefSeq" id="XP_044561786.1">
    <property type="nucleotide sequence ID" value="XM_044707062.1"/>
</dbReference>
<dbReference type="AlphaFoldDB" id="A0A6A5BGR7"/>
<dbReference type="PROSITE" id="PS50088">
    <property type="entry name" value="ANK_REPEAT"/>
    <property type="match status" value="3"/>
</dbReference>
<dbReference type="Pfam" id="PF12796">
    <property type="entry name" value="Ank_2"/>
    <property type="match status" value="3"/>
</dbReference>
<dbReference type="PANTHER" id="PTHR24198:SF165">
    <property type="entry name" value="ANKYRIN REPEAT-CONTAINING PROTEIN-RELATED"/>
    <property type="match status" value="1"/>
</dbReference>
<evidence type="ECO:0000256" key="1">
    <source>
        <dbReference type="ARBA" id="ARBA00022737"/>
    </source>
</evidence>
<name>A0A6A5BGR7_NAEFO</name>
<dbReference type="EMBL" id="VFQX01000035">
    <property type="protein sequence ID" value="KAF0977073.1"/>
    <property type="molecule type" value="Genomic_DNA"/>
</dbReference>
<gene>
    <name evidence="4" type="ORF">FDP41_003726</name>
</gene>
<feature type="repeat" description="ANK" evidence="3">
    <location>
        <begin position="341"/>
        <end position="373"/>
    </location>
</feature>
<dbReference type="OrthoDB" id="20872at2759"/>
<protein>
    <submittedName>
        <fullName evidence="4">Uncharacterized protein</fullName>
    </submittedName>
</protein>
<proteinExistence type="predicted"/>
<dbReference type="VEuPathDB" id="AmoebaDB:FDP41_003726"/>